<organism evidence="1">
    <name type="scientific">Klosneuvirus KNV1</name>
    <dbReference type="NCBI Taxonomy" id="1977640"/>
    <lineage>
        <taxon>Viruses</taxon>
        <taxon>Varidnaviria</taxon>
        <taxon>Bamfordvirae</taxon>
        <taxon>Nucleocytoviricota</taxon>
        <taxon>Megaviricetes</taxon>
        <taxon>Imitervirales</taxon>
        <taxon>Mimiviridae</taxon>
        <taxon>Klosneuvirinae</taxon>
        <taxon>Klosneuvirus</taxon>
    </lineage>
</organism>
<name>A0A1V0SHF2_9VIRU</name>
<accession>A0A1V0SHF2</accession>
<evidence type="ECO:0000313" key="1">
    <source>
        <dbReference type="EMBL" id="ARF11156.1"/>
    </source>
</evidence>
<sequence length="178" mass="21380">MSSSKKIISFYKEVVDYYNKLTEEMSQKIDLKQNYNFNFVEEANKHIVEIYIDKKLKLKAEYNIVGLYNIPLSVWYWSWNIAFLNKTLFKELDKIKKFAESLDKNYNNFDSKEVEELHYLLANDNYYISSGNIERLIKIILYITKGLWIFPINHSDKKSAEYLDRVEYILITKILQIN</sequence>
<proteinExistence type="predicted"/>
<reference evidence="1" key="1">
    <citation type="journal article" date="2017" name="Science">
        <title>Giant viruses with an expanded complement of translation system components.</title>
        <authorList>
            <person name="Schulz F."/>
            <person name="Yutin N."/>
            <person name="Ivanova N.N."/>
            <person name="Ortega D.R."/>
            <person name="Lee T.K."/>
            <person name="Vierheilig J."/>
            <person name="Daims H."/>
            <person name="Horn M."/>
            <person name="Wagner M."/>
            <person name="Jensen G.J."/>
            <person name="Kyrpides N.C."/>
            <person name="Koonin E.V."/>
            <person name="Woyke T."/>
        </authorList>
    </citation>
    <scope>NUCLEOTIDE SEQUENCE</scope>
    <source>
        <strain evidence="1">KNV1</strain>
    </source>
</reference>
<gene>
    <name evidence="1" type="ORF">Klosneuvirus_1_13</name>
</gene>
<dbReference type="EMBL" id="KY684108">
    <property type="protein sequence ID" value="ARF11156.1"/>
    <property type="molecule type" value="Genomic_DNA"/>
</dbReference>
<protein>
    <submittedName>
        <fullName evidence="1">Uncharacterized protein</fullName>
    </submittedName>
</protein>